<gene>
    <name evidence="1" type="ORF">I306_04022</name>
</gene>
<dbReference type="EMBL" id="KN848698">
    <property type="protein sequence ID" value="KIR78977.1"/>
    <property type="molecule type" value="Genomic_DNA"/>
</dbReference>
<protein>
    <submittedName>
        <fullName evidence="1">Uncharacterized protein</fullName>
    </submittedName>
</protein>
<name>A0ABR5BTL0_9TREE</name>
<dbReference type="Proteomes" id="UP000054272">
    <property type="component" value="Unassembled WGS sequence"/>
</dbReference>
<evidence type="ECO:0000313" key="1">
    <source>
        <dbReference type="EMBL" id="KIR78977.1"/>
    </source>
</evidence>
<accession>A0ABR5BTL0</accession>
<keyword evidence="2" id="KW-1185">Reference proteome</keyword>
<evidence type="ECO:0000313" key="2">
    <source>
        <dbReference type="Proteomes" id="UP000054272"/>
    </source>
</evidence>
<proteinExistence type="predicted"/>
<organism evidence="1 2">
    <name type="scientific">Cryptococcus gattii EJB2</name>
    <dbReference type="NCBI Taxonomy" id="1296103"/>
    <lineage>
        <taxon>Eukaryota</taxon>
        <taxon>Fungi</taxon>
        <taxon>Dikarya</taxon>
        <taxon>Basidiomycota</taxon>
        <taxon>Agaricomycotina</taxon>
        <taxon>Tremellomycetes</taxon>
        <taxon>Tremellales</taxon>
        <taxon>Cryptococcaceae</taxon>
        <taxon>Cryptococcus</taxon>
        <taxon>Cryptococcus gattii species complex</taxon>
    </lineage>
</organism>
<sequence>MPIARAQRTCVGRNEFTEQERYEALGQHGH</sequence>
<reference evidence="1 2" key="1">
    <citation type="submission" date="2015-01" db="EMBL/GenBank/DDBJ databases">
        <title>The Genome Sequence of Cryptococcus gattii EJB2.</title>
        <authorList>
            <consortium name="The Broad Institute Genomics Platform"/>
            <person name="Cuomo C."/>
            <person name="Litvintseva A."/>
            <person name="Chen Y."/>
            <person name="Heitman J."/>
            <person name="Sun S."/>
            <person name="Springer D."/>
            <person name="Dromer F."/>
            <person name="Young S."/>
            <person name="Zeng Q."/>
            <person name="Gargeya S."/>
            <person name="Abouelleil A."/>
            <person name="Alvarado L."/>
            <person name="Chapman S.B."/>
            <person name="Gainer-Dewar J."/>
            <person name="Goldberg J."/>
            <person name="Griggs A."/>
            <person name="Gujja S."/>
            <person name="Hansen M."/>
            <person name="Howarth C."/>
            <person name="Imamovic A."/>
            <person name="Larimer J."/>
            <person name="Murphy C."/>
            <person name="Naylor J."/>
            <person name="Pearson M."/>
            <person name="Priest M."/>
            <person name="Roberts A."/>
            <person name="Saif S."/>
            <person name="Shea T."/>
            <person name="Sykes S."/>
            <person name="Wortman J."/>
            <person name="Nusbaum C."/>
            <person name="Birren B."/>
        </authorList>
    </citation>
    <scope>NUCLEOTIDE SEQUENCE [LARGE SCALE GENOMIC DNA]</scope>
    <source>
        <strain evidence="1 2">EJB2</strain>
    </source>
</reference>